<dbReference type="Proteomes" id="UP000469125">
    <property type="component" value="Unassembled WGS sequence"/>
</dbReference>
<feature type="domain" description="DUF1232" evidence="6">
    <location>
        <begin position="37"/>
        <end position="70"/>
    </location>
</feature>
<evidence type="ECO:0000256" key="4">
    <source>
        <dbReference type="ARBA" id="ARBA00023136"/>
    </source>
</evidence>
<proteinExistence type="predicted"/>
<evidence type="ECO:0000313" key="8">
    <source>
        <dbReference type="Proteomes" id="UP000469125"/>
    </source>
</evidence>
<keyword evidence="4 5" id="KW-0472">Membrane</keyword>
<evidence type="ECO:0000256" key="5">
    <source>
        <dbReference type="SAM" id="Phobius"/>
    </source>
</evidence>
<accession>A0A6N8FKQ5</accession>
<evidence type="ECO:0000256" key="1">
    <source>
        <dbReference type="ARBA" id="ARBA00004127"/>
    </source>
</evidence>
<evidence type="ECO:0000256" key="3">
    <source>
        <dbReference type="ARBA" id="ARBA00022989"/>
    </source>
</evidence>
<comment type="caution">
    <text evidence="7">The sequence shown here is derived from an EMBL/GenBank/DDBJ whole genome shotgun (WGS) entry which is preliminary data.</text>
</comment>
<keyword evidence="2 5" id="KW-0812">Transmembrane</keyword>
<dbReference type="AlphaFoldDB" id="A0A6N8FKQ5"/>
<keyword evidence="3 5" id="KW-1133">Transmembrane helix</keyword>
<dbReference type="GO" id="GO:0012505">
    <property type="term" value="C:endomembrane system"/>
    <property type="evidence" value="ECO:0007669"/>
    <property type="project" value="UniProtKB-SubCell"/>
</dbReference>
<comment type="subcellular location">
    <subcellularLocation>
        <location evidence="1">Endomembrane system</location>
        <topology evidence="1">Multi-pass membrane protein</topology>
    </subcellularLocation>
</comment>
<reference evidence="7 8" key="1">
    <citation type="submission" date="2019-11" db="EMBL/GenBank/DDBJ databases">
        <authorList>
            <person name="Li X."/>
        </authorList>
    </citation>
    <scope>NUCLEOTIDE SEQUENCE [LARGE SCALE GENOMIC DNA]</scope>
    <source>
        <strain evidence="7 8">L9</strain>
    </source>
</reference>
<dbReference type="EMBL" id="WOCA01000014">
    <property type="protein sequence ID" value="MUK89751.1"/>
    <property type="molecule type" value="Genomic_DNA"/>
</dbReference>
<evidence type="ECO:0000259" key="6">
    <source>
        <dbReference type="Pfam" id="PF06803"/>
    </source>
</evidence>
<protein>
    <submittedName>
        <fullName evidence="7">DUF1232 domain-containing protein</fullName>
    </submittedName>
</protein>
<feature type="transmembrane region" description="Helical" evidence="5">
    <location>
        <begin position="32"/>
        <end position="50"/>
    </location>
</feature>
<sequence>MSRFVMRLGFLFQLRKSIPFFKDFFFAKEVSIFKKALFLFLIIGYIIFPLDLIPDFLLGFGVVDDITIAILLLQLMVKVAPHSLKEKHQLFK</sequence>
<evidence type="ECO:0000313" key="7">
    <source>
        <dbReference type="EMBL" id="MUK89751.1"/>
    </source>
</evidence>
<gene>
    <name evidence="7" type="ORF">GMD78_15380</name>
</gene>
<evidence type="ECO:0000256" key="2">
    <source>
        <dbReference type="ARBA" id="ARBA00022692"/>
    </source>
</evidence>
<dbReference type="RefSeq" id="WP_155669885.1">
    <property type="nucleotide sequence ID" value="NZ_WOCA01000014.1"/>
</dbReference>
<organism evidence="7 8">
    <name type="scientific">Ornithinibacillus caprae</name>
    <dbReference type="NCBI Taxonomy" id="2678566"/>
    <lineage>
        <taxon>Bacteria</taxon>
        <taxon>Bacillati</taxon>
        <taxon>Bacillota</taxon>
        <taxon>Bacilli</taxon>
        <taxon>Bacillales</taxon>
        <taxon>Bacillaceae</taxon>
        <taxon>Ornithinibacillus</taxon>
    </lineage>
</organism>
<dbReference type="InterPro" id="IPR010652">
    <property type="entry name" value="DUF1232"/>
</dbReference>
<dbReference type="Pfam" id="PF06803">
    <property type="entry name" value="DUF1232"/>
    <property type="match status" value="1"/>
</dbReference>
<keyword evidence="8" id="KW-1185">Reference proteome</keyword>
<name>A0A6N8FKQ5_9BACI</name>